<dbReference type="SUPFAM" id="SSF57850">
    <property type="entry name" value="RING/U-box"/>
    <property type="match status" value="1"/>
</dbReference>
<accession>A0A0W0YB66</accession>
<dbReference type="PATRIC" id="fig|28087.4.peg.3230"/>
<comment type="caution">
    <text evidence="2">The sequence shown here is derived from an EMBL/GenBank/DDBJ whole genome shotgun (WGS) entry which is preliminary data.</text>
</comment>
<dbReference type="Gene3D" id="3.30.40.10">
    <property type="entry name" value="Zinc/RING finger domain, C3HC4 (zinc finger)"/>
    <property type="match status" value="1"/>
</dbReference>
<feature type="region of interest" description="Disordered" evidence="1">
    <location>
        <begin position="300"/>
        <end position="321"/>
    </location>
</feature>
<evidence type="ECO:0000313" key="3">
    <source>
        <dbReference type="Proteomes" id="UP000054621"/>
    </source>
</evidence>
<evidence type="ECO:0000313" key="2">
    <source>
        <dbReference type="EMBL" id="KTD54185.1"/>
    </source>
</evidence>
<reference evidence="2 3" key="1">
    <citation type="submission" date="2015-11" db="EMBL/GenBank/DDBJ databases">
        <title>Genomic analysis of 38 Legionella species identifies large and diverse effector repertoires.</title>
        <authorList>
            <person name="Burstein D."/>
            <person name="Amaro F."/>
            <person name="Zusman T."/>
            <person name="Lifshitz Z."/>
            <person name="Cohen O."/>
            <person name="Gilbert J.A."/>
            <person name="Pupko T."/>
            <person name="Shuman H.A."/>
            <person name="Segal G."/>
        </authorList>
    </citation>
    <scope>NUCLEOTIDE SEQUENCE [LARGE SCALE GENOMIC DNA]</scope>
    <source>
        <strain evidence="2 3">Mt.St.Helens-4</strain>
    </source>
</reference>
<protein>
    <submittedName>
        <fullName evidence="2">Uncharacterized protein</fullName>
    </submittedName>
</protein>
<dbReference type="eggNOG" id="ENOG5030RF5">
    <property type="taxonomic scope" value="Bacteria"/>
</dbReference>
<evidence type="ECO:0000256" key="1">
    <source>
        <dbReference type="SAM" id="MobiDB-lite"/>
    </source>
</evidence>
<proteinExistence type="predicted"/>
<organism evidence="2 3">
    <name type="scientific">Legionella sainthelensi</name>
    <dbReference type="NCBI Taxonomy" id="28087"/>
    <lineage>
        <taxon>Bacteria</taxon>
        <taxon>Pseudomonadati</taxon>
        <taxon>Pseudomonadota</taxon>
        <taxon>Gammaproteobacteria</taxon>
        <taxon>Legionellales</taxon>
        <taxon>Legionellaceae</taxon>
        <taxon>Legionella</taxon>
    </lineage>
</organism>
<dbReference type="AlphaFoldDB" id="A0A0W0YB66"/>
<dbReference type="InterPro" id="IPR013083">
    <property type="entry name" value="Znf_RING/FYVE/PHD"/>
</dbReference>
<sequence length="321" mass="35997">MISFAQLLGFRRSNRPTIVHENPEPMDLEIVPDNCDFSREGSGLTTVTGAVGKNVNLTIRGNSSLRILGNVGSGCKILKEGNGVLTFEGVLASDLKLTLYGGGEVTFTQQPSEAVISSIKNRGATARIICAGTILPQSSQRYLHHNLGNPVRQPTHEHYEQSAQVLNQLSQSYPLAPSPKPATTEDYYQPFTQNYIEHCQTSKLETIAVRINQLHLTNEEESLFEDFKDPITLDYFEDIPVMYDERYYNLSTLLELYKNNKPDPFTRNPLKLAGISPARTLLNNFDKAVLELNKKREATPQIAPDHHLDEEEQSNKLLLKK</sequence>
<feature type="compositionally biased region" description="Basic and acidic residues" evidence="1">
    <location>
        <begin position="300"/>
        <end position="309"/>
    </location>
</feature>
<dbReference type="Proteomes" id="UP000054621">
    <property type="component" value="Unassembled WGS sequence"/>
</dbReference>
<gene>
    <name evidence="2" type="ORF">Lsai_3007</name>
</gene>
<dbReference type="RefSeq" id="WP_232002621.1">
    <property type="nucleotide sequence ID" value="NZ_CAAAJE010000009.1"/>
</dbReference>
<name>A0A0W0YB66_9GAMM</name>
<dbReference type="EMBL" id="LNYV01000037">
    <property type="protein sequence ID" value="KTD54185.1"/>
    <property type="molecule type" value="Genomic_DNA"/>
</dbReference>